<evidence type="ECO:0000313" key="4">
    <source>
        <dbReference type="Proteomes" id="UP000642809"/>
    </source>
</evidence>
<evidence type="ECO:0000256" key="2">
    <source>
        <dbReference type="SAM" id="Phobius"/>
    </source>
</evidence>
<protein>
    <recommendedName>
        <fullName evidence="5">tRNA (Guanine-N1)-methyltransferase</fullName>
    </recommendedName>
</protein>
<reference evidence="3" key="1">
    <citation type="journal article" date="2014" name="Int. J. Syst. Evol. Microbiol.">
        <title>Complete genome sequence of Corynebacterium casei LMG S-19264T (=DSM 44701T), isolated from a smear-ripened cheese.</title>
        <authorList>
            <consortium name="US DOE Joint Genome Institute (JGI-PGF)"/>
            <person name="Walter F."/>
            <person name="Albersmeier A."/>
            <person name="Kalinowski J."/>
            <person name="Ruckert C."/>
        </authorList>
    </citation>
    <scope>NUCLEOTIDE SEQUENCE</scope>
    <source>
        <strain evidence="3">KCTC 23224</strain>
    </source>
</reference>
<evidence type="ECO:0000313" key="3">
    <source>
        <dbReference type="EMBL" id="GHB52406.1"/>
    </source>
</evidence>
<accession>A0A8J3G7D9</accession>
<evidence type="ECO:0008006" key="5">
    <source>
        <dbReference type="Google" id="ProtNLM"/>
    </source>
</evidence>
<keyword evidence="4" id="KW-1185">Reference proteome</keyword>
<keyword evidence="2" id="KW-0472">Membrane</keyword>
<dbReference type="AlphaFoldDB" id="A0A8J3G7D9"/>
<dbReference type="EMBL" id="BMYF01000030">
    <property type="protein sequence ID" value="GHB52406.1"/>
    <property type="molecule type" value="Genomic_DNA"/>
</dbReference>
<keyword evidence="2" id="KW-0812">Transmembrane</keyword>
<keyword evidence="1" id="KW-0175">Coiled coil</keyword>
<sequence>MKINYFIALLLSLCQIVEVKAQDEQPMGSLTSGTIASQFEYVNSISNNYQEFKVIKKTHMDQLKKNVVDSLKVFQQEIASQKEELRSQQTQLAEVNKDLLALKESLEEAEAARDNFSFLSFPIHKSAYNTLVWSIIGGLALALVFFLYRFFQSHRVVEKARKDLEETMEEFEQHRRNTLERERKLKRELVDALNKKTA</sequence>
<keyword evidence="2" id="KW-1133">Transmembrane helix</keyword>
<gene>
    <name evidence="3" type="ORF">GCM10008106_36360</name>
</gene>
<name>A0A8J3G7D9_9BACT</name>
<feature type="coiled-coil region" evidence="1">
    <location>
        <begin position="154"/>
        <end position="196"/>
    </location>
</feature>
<reference evidence="3" key="2">
    <citation type="submission" date="2020-09" db="EMBL/GenBank/DDBJ databases">
        <authorList>
            <person name="Sun Q."/>
            <person name="Kim S."/>
        </authorList>
    </citation>
    <scope>NUCLEOTIDE SEQUENCE</scope>
    <source>
        <strain evidence="3">KCTC 23224</strain>
    </source>
</reference>
<evidence type="ECO:0000256" key="1">
    <source>
        <dbReference type="SAM" id="Coils"/>
    </source>
</evidence>
<dbReference type="RefSeq" id="WP_189586346.1">
    <property type="nucleotide sequence ID" value="NZ_BMYF01000030.1"/>
</dbReference>
<feature type="transmembrane region" description="Helical" evidence="2">
    <location>
        <begin position="131"/>
        <end position="151"/>
    </location>
</feature>
<proteinExistence type="predicted"/>
<feature type="coiled-coil region" evidence="1">
    <location>
        <begin position="71"/>
        <end position="112"/>
    </location>
</feature>
<organism evidence="3 4">
    <name type="scientific">Mongoliitalea lutea</name>
    <dbReference type="NCBI Taxonomy" id="849756"/>
    <lineage>
        <taxon>Bacteria</taxon>
        <taxon>Pseudomonadati</taxon>
        <taxon>Bacteroidota</taxon>
        <taxon>Cytophagia</taxon>
        <taxon>Cytophagales</taxon>
        <taxon>Cyclobacteriaceae</taxon>
        <taxon>Mongoliitalea</taxon>
    </lineage>
</organism>
<comment type="caution">
    <text evidence="3">The sequence shown here is derived from an EMBL/GenBank/DDBJ whole genome shotgun (WGS) entry which is preliminary data.</text>
</comment>
<dbReference type="Proteomes" id="UP000642809">
    <property type="component" value="Unassembled WGS sequence"/>
</dbReference>